<accession>V5RI12</accession>
<evidence type="ECO:0000313" key="1">
    <source>
        <dbReference type="EMBL" id="AHB36327.1"/>
    </source>
</evidence>
<proteinExistence type="predicted"/>
<dbReference type="EMBL" id="CP006682">
    <property type="protein sequence ID" value="AHB36327.1"/>
    <property type="molecule type" value="Genomic_DNA"/>
</dbReference>
<gene>
    <name evidence="1" type="ORF">SAPIS_v1c04820</name>
</gene>
<organism evidence="1 2">
    <name type="scientific">Spiroplasma apis B31</name>
    <dbReference type="NCBI Taxonomy" id="1276258"/>
    <lineage>
        <taxon>Bacteria</taxon>
        <taxon>Bacillati</taxon>
        <taxon>Mycoplasmatota</taxon>
        <taxon>Mollicutes</taxon>
        <taxon>Entomoplasmatales</taxon>
        <taxon>Spiroplasmataceae</taxon>
        <taxon>Spiroplasma</taxon>
    </lineage>
</organism>
<sequence length="74" mass="8852">MPKIYDKNIKTEAVKRYKNGENIDKIANDLNIKAGSQLIRIWYKSSKSCYSYSIYKDCNEVKLMSQKLKKRFYF</sequence>
<dbReference type="PATRIC" id="fig|1276258.3.peg.488"/>
<dbReference type="Proteomes" id="UP000018550">
    <property type="component" value="Chromosome"/>
</dbReference>
<dbReference type="STRING" id="1276258.SAPIS_v1c04820"/>
<evidence type="ECO:0008006" key="3">
    <source>
        <dbReference type="Google" id="ProtNLM"/>
    </source>
</evidence>
<dbReference type="KEGG" id="sapi:SAPIS_v1c04820"/>
<protein>
    <recommendedName>
        <fullName evidence="3">Transposase</fullName>
    </recommendedName>
</protein>
<name>V5RI12_SPIAP</name>
<dbReference type="AlphaFoldDB" id="V5RI12"/>
<evidence type="ECO:0000313" key="2">
    <source>
        <dbReference type="Proteomes" id="UP000018550"/>
    </source>
</evidence>
<dbReference type="HOGENOM" id="CLU_2685976_0_0_14"/>
<reference evidence="1 2" key="1">
    <citation type="journal article" date="2014" name="Genome Announc.">
        <title>Complete Genome Sequence of Spiroplasma apis B31T (ATCC 33834), a Bacterium Associated with May Disease of Honeybees (Apis mellifera).</title>
        <authorList>
            <person name="Ku C."/>
            <person name="Lo W.S."/>
            <person name="Chen L.L."/>
            <person name="Kuo C.H."/>
        </authorList>
    </citation>
    <scope>NUCLEOTIDE SEQUENCE [LARGE SCALE GENOMIC DNA]</scope>
    <source>
        <strain evidence="1">B31</strain>
    </source>
</reference>
<keyword evidence="2" id="KW-1185">Reference proteome</keyword>